<evidence type="ECO:0000259" key="3">
    <source>
        <dbReference type="Pfam" id="PF03781"/>
    </source>
</evidence>
<keyword evidence="2" id="KW-1133">Transmembrane helix</keyword>
<gene>
    <name evidence="4" type="ORF">SAMN04487997_1865</name>
</gene>
<protein>
    <submittedName>
        <fullName evidence="4">Formylglycine-generating enzyme, required for sulfatase activity, contains SUMF1/FGE domain</fullName>
    </submittedName>
</protein>
<dbReference type="InterPro" id="IPR011990">
    <property type="entry name" value="TPR-like_helical_dom_sf"/>
</dbReference>
<accession>A0A1H6U866</accession>
<keyword evidence="2" id="KW-0812">Transmembrane</keyword>
<dbReference type="Gene3D" id="1.25.40.10">
    <property type="entry name" value="Tetratricopeptide repeat domain"/>
    <property type="match status" value="1"/>
</dbReference>
<dbReference type="InterPro" id="IPR005532">
    <property type="entry name" value="SUMF_dom"/>
</dbReference>
<evidence type="ECO:0000313" key="4">
    <source>
        <dbReference type="EMBL" id="SEI86774.1"/>
    </source>
</evidence>
<evidence type="ECO:0000256" key="1">
    <source>
        <dbReference type="SAM" id="MobiDB-lite"/>
    </source>
</evidence>
<sequence length="646" mass="69657">MPSNETVRRQRTMGGALGVIVLGSALVYHFFPRVFHVDPATLTAHRPASGGFSPAGGRRPARTPLNAELDAGPPLTLAPAAVIAARMNRGNQHLPEQLSADTPAVQALLARGGKALQAGRLVGGEESAAFLYAKALHDKPDSRAAAQGLNQVRAQLVAQISQDIAVGDADSAQELLDGLRGLPNSASDVAQLEQGLKTLATVRPMLAQAASMLQRGKADQPQGASALDLYRKVQELDPQNAMAEQGIFQVQRAVLDRALAAVAQNDFAAADRALAEADTIRPGSRQLVDVRSRVEGIRQQRASGLLAQARSALDAGNLELAQRLAGQAQALQPDLKGIDEFEQQLTNARLYASYKPGQVFSDRFVDLPGHTPSMVVIPTGSFQMGAPDAEDDRTDAETPRHQVTIAKGFAMARSAVTVGQFREFVRAAGYQPDSIKLGGASVYDERSGALRDDSRASWQDDYAGHPAQDDLPVVNVSWRDAKAYADWLSQRTGKHYRLPSEAEFEYALRGGTQTRYWWGQRAPTSKVENLTGSGDRSPSGRRWSNAFPSYRDGYWGPAPVMSFAANPFGLYDIDGNVSEWAADCWHDNYVRAPVDGSAWLNPGCSVRVVRGGSWGSSPEQVRSAYRQGADGKVRSARVGFRVVREL</sequence>
<dbReference type="OrthoDB" id="9768004at2"/>
<name>A0A1H6U866_9GAMM</name>
<dbReference type="InterPro" id="IPR016187">
    <property type="entry name" value="CTDL_fold"/>
</dbReference>
<proteinExistence type="predicted"/>
<evidence type="ECO:0000313" key="5">
    <source>
        <dbReference type="Proteomes" id="UP000199420"/>
    </source>
</evidence>
<keyword evidence="2" id="KW-0472">Membrane</keyword>
<dbReference type="STRING" id="529704.SAMN02927913_1859"/>
<dbReference type="Proteomes" id="UP000199420">
    <property type="component" value="Unassembled WGS sequence"/>
</dbReference>
<dbReference type="InterPro" id="IPR042095">
    <property type="entry name" value="SUMF_sf"/>
</dbReference>
<dbReference type="Pfam" id="PF03781">
    <property type="entry name" value="FGE-sulfatase"/>
    <property type="match status" value="1"/>
</dbReference>
<dbReference type="Gene3D" id="3.90.1580.10">
    <property type="entry name" value="paralog of FGE (formylglycine-generating enzyme)"/>
    <property type="match status" value="1"/>
</dbReference>
<dbReference type="AlphaFoldDB" id="A0A1H6U866"/>
<feature type="region of interest" description="Disordered" evidence="1">
    <location>
        <begin position="47"/>
        <end position="70"/>
    </location>
</feature>
<dbReference type="InterPro" id="IPR051043">
    <property type="entry name" value="Sulfatase_Mod_Factor_Kinase"/>
</dbReference>
<organism evidence="4 5">
    <name type="scientific">Frateuria terrea</name>
    <dbReference type="NCBI Taxonomy" id="529704"/>
    <lineage>
        <taxon>Bacteria</taxon>
        <taxon>Pseudomonadati</taxon>
        <taxon>Pseudomonadota</taxon>
        <taxon>Gammaproteobacteria</taxon>
        <taxon>Lysobacterales</taxon>
        <taxon>Rhodanobacteraceae</taxon>
        <taxon>Frateuria</taxon>
    </lineage>
</organism>
<feature type="transmembrane region" description="Helical" evidence="2">
    <location>
        <begin position="12"/>
        <end position="31"/>
    </location>
</feature>
<feature type="domain" description="Sulfatase-modifying factor enzyme-like" evidence="3">
    <location>
        <begin position="371"/>
        <end position="644"/>
    </location>
</feature>
<reference evidence="4 5" key="1">
    <citation type="submission" date="2016-10" db="EMBL/GenBank/DDBJ databases">
        <authorList>
            <person name="de Groot N.N."/>
        </authorList>
    </citation>
    <scope>NUCLEOTIDE SEQUENCE [LARGE SCALE GENOMIC DNA]</scope>
    <source>
        <strain evidence="4 5">DSM 26515</strain>
    </source>
</reference>
<keyword evidence="5" id="KW-1185">Reference proteome</keyword>
<dbReference type="PANTHER" id="PTHR23150:SF35">
    <property type="entry name" value="BLL6746 PROTEIN"/>
    <property type="match status" value="1"/>
</dbReference>
<dbReference type="PANTHER" id="PTHR23150">
    <property type="entry name" value="SULFATASE MODIFYING FACTOR 1, 2"/>
    <property type="match status" value="1"/>
</dbReference>
<dbReference type="RefSeq" id="WP_091336184.1">
    <property type="nucleotide sequence ID" value="NZ_FNYC01000003.1"/>
</dbReference>
<evidence type="ECO:0000256" key="2">
    <source>
        <dbReference type="SAM" id="Phobius"/>
    </source>
</evidence>
<dbReference type="GO" id="GO:0120147">
    <property type="term" value="F:formylglycine-generating oxidase activity"/>
    <property type="evidence" value="ECO:0007669"/>
    <property type="project" value="TreeGrafter"/>
</dbReference>
<dbReference type="SUPFAM" id="SSF56436">
    <property type="entry name" value="C-type lectin-like"/>
    <property type="match status" value="1"/>
</dbReference>
<dbReference type="EMBL" id="FNYC01000003">
    <property type="protein sequence ID" value="SEI86774.1"/>
    <property type="molecule type" value="Genomic_DNA"/>
</dbReference>